<dbReference type="EMBL" id="JAEMGP010000003">
    <property type="protein sequence ID" value="KAG5211574.1"/>
    <property type="molecule type" value="Genomic_DNA"/>
</dbReference>
<dbReference type="Proteomes" id="UP000664991">
    <property type="component" value="Unassembled WGS sequence"/>
</dbReference>
<evidence type="ECO:0000313" key="1">
    <source>
        <dbReference type="EMBL" id="KAG5211574.1"/>
    </source>
</evidence>
<gene>
    <name evidence="1" type="ORF">JEQ12_014003</name>
</gene>
<protein>
    <submittedName>
        <fullName evidence="1">Uncharacterized protein</fullName>
    </submittedName>
</protein>
<comment type="caution">
    <text evidence="1">The sequence shown here is derived from an EMBL/GenBank/DDBJ whole genome shotgun (WGS) entry which is preliminary data.</text>
</comment>
<name>A0A836AGA5_SHEEP</name>
<evidence type="ECO:0000313" key="2">
    <source>
        <dbReference type="Proteomes" id="UP000664991"/>
    </source>
</evidence>
<accession>A0A836AGA5</accession>
<dbReference type="AlphaFoldDB" id="A0A836AGA5"/>
<proteinExistence type="predicted"/>
<reference evidence="1 2" key="1">
    <citation type="submission" date="2020-12" db="EMBL/GenBank/DDBJ databases">
        <title>De novo assembly of Tibetan sheep genome.</title>
        <authorList>
            <person name="Li X."/>
        </authorList>
    </citation>
    <scope>NUCLEOTIDE SEQUENCE [LARGE SCALE GENOMIC DNA]</scope>
    <source>
        <tissue evidence="1">Heart</tissue>
    </source>
</reference>
<organism evidence="1 2">
    <name type="scientific">Ovis aries</name>
    <name type="common">Sheep</name>
    <dbReference type="NCBI Taxonomy" id="9940"/>
    <lineage>
        <taxon>Eukaryota</taxon>
        <taxon>Metazoa</taxon>
        <taxon>Chordata</taxon>
        <taxon>Craniata</taxon>
        <taxon>Vertebrata</taxon>
        <taxon>Euteleostomi</taxon>
        <taxon>Mammalia</taxon>
        <taxon>Eutheria</taxon>
        <taxon>Laurasiatheria</taxon>
        <taxon>Artiodactyla</taxon>
        <taxon>Ruminantia</taxon>
        <taxon>Pecora</taxon>
        <taxon>Bovidae</taxon>
        <taxon>Caprinae</taxon>
        <taxon>Ovis</taxon>
    </lineage>
</organism>
<sequence length="113" mass="12538">MLLPAGAWHGALQKDGALDRALKNDRDNMELHKMPLSWLWTKSDLGVSQLNSPRHAQETPTLGFDVSRRKMLGDKGLGLGQSSSGWQEGIQKDQCSQKALWLLLSTLNAKNQD</sequence>